<proteinExistence type="predicted"/>
<dbReference type="SUPFAM" id="SSF46689">
    <property type="entry name" value="Homeodomain-like"/>
    <property type="match status" value="1"/>
</dbReference>
<comment type="caution">
    <text evidence="3">The sequence shown here is derived from an EMBL/GenBank/DDBJ whole genome shotgun (WGS) entry which is preliminary data.</text>
</comment>
<protein>
    <submittedName>
        <fullName evidence="3">Helix-turn-helix domain-containing protein</fullName>
    </submittedName>
</protein>
<evidence type="ECO:0000313" key="3">
    <source>
        <dbReference type="EMBL" id="MFA3842547.1"/>
    </source>
</evidence>
<name>A0ABV4SVU2_9ACTN</name>
<feature type="domain" description="Insertion element IS150 protein InsJ-like helix-turn-helix" evidence="2">
    <location>
        <begin position="26"/>
        <end position="59"/>
    </location>
</feature>
<gene>
    <name evidence="3" type="ORF">ACEG43_41335</name>
</gene>
<sequence>MSRACPAGGARAGSRSRKEGVEVPCIARELRVSEKSVYQWRRTWRTGGREALRSRGPRRGQRTASVPLRGACAARRSARPRPDTACLRRTSPDGPRHRSRHRSRHRNAKVSNDGVLDDDAVPLVIATLIAAGVPEKRASDVVVDVFAVITAEPGFGDGI</sequence>
<dbReference type="InterPro" id="IPR009057">
    <property type="entry name" value="Homeodomain-like_sf"/>
</dbReference>
<evidence type="ECO:0000313" key="4">
    <source>
        <dbReference type="Proteomes" id="UP001571476"/>
    </source>
</evidence>
<dbReference type="Pfam" id="PF13518">
    <property type="entry name" value="HTH_28"/>
    <property type="match status" value="1"/>
</dbReference>
<organism evidence="3 4">
    <name type="scientific">Streptomyces aureus</name>
    <dbReference type="NCBI Taxonomy" id="193461"/>
    <lineage>
        <taxon>Bacteria</taxon>
        <taxon>Bacillati</taxon>
        <taxon>Actinomycetota</taxon>
        <taxon>Actinomycetes</taxon>
        <taxon>Kitasatosporales</taxon>
        <taxon>Streptomycetaceae</taxon>
        <taxon>Streptomyces</taxon>
    </lineage>
</organism>
<evidence type="ECO:0000256" key="1">
    <source>
        <dbReference type="SAM" id="MobiDB-lite"/>
    </source>
</evidence>
<dbReference type="InterPro" id="IPR055247">
    <property type="entry name" value="InsJ-like_HTH"/>
</dbReference>
<feature type="region of interest" description="Disordered" evidence="1">
    <location>
        <begin position="1"/>
        <end position="21"/>
    </location>
</feature>
<evidence type="ECO:0000259" key="2">
    <source>
        <dbReference type="Pfam" id="PF13518"/>
    </source>
</evidence>
<dbReference type="RefSeq" id="WP_372566492.1">
    <property type="nucleotide sequence ID" value="NZ_JBGOSP010000040.1"/>
</dbReference>
<keyword evidence="4" id="KW-1185">Reference proteome</keyword>
<dbReference type="Proteomes" id="UP001571476">
    <property type="component" value="Unassembled WGS sequence"/>
</dbReference>
<dbReference type="EMBL" id="JBGOSP010000040">
    <property type="protein sequence ID" value="MFA3842547.1"/>
    <property type="molecule type" value="Genomic_DNA"/>
</dbReference>
<feature type="compositionally biased region" description="Basic residues" evidence="1">
    <location>
        <begin position="97"/>
        <end position="108"/>
    </location>
</feature>
<accession>A0ABV4SVU2</accession>
<feature type="region of interest" description="Disordered" evidence="1">
    <location>
        <begin position="46"/>
        <end position="113"/>
    </location>
</feature>
<reference evidence="3 4" key="1">
    <citation type="submission" date="2024-08" db="EMBL/GenBank/DDBJ databases">
        <title>Genome sequence of Streptomyces aureus CACIA-1.46HGO.</title>
        <authorList>
            <person name="Evangelista-Martinez Z."/>
        </authorList>
    </citation>
    <scope>NUCLEOTIDE SEQUENCE [LARGE SCALE GENOMIC DNA]</scope>
    <source>
        <strain evidence="3 4">CACIA-1.46HGO</strain>
    </source>
</reference>